<protein>
    <recommendedName>
        <fullName evidence="2">3'-5' exonuclease domain-containing protein</fullName>
    </recommendedName>
</protein>
<dbReference type="GO" id="GO:0008408">
    <property type="term" value="F:3'-5' exonuclease activity"/>
    <property type="evidence" value="ECO:0007669"/>
    <property type="project" value="InterPro"/>
</dbReference>
<dbReference type="GO" id="GO:0006139">
    <property type="term" value="P:nucleobase-containing compound metabolic process"/>
    <property type="evidence" value="ECO:0007669"/>
    <property type="project" value="InterPro"/>
</dbReference>
<dbReference type="OrthoDB" id="26838at2759"/>
<dbReference type="Pfam" id="PF01612">
    <property type="entry name" value="DNA_pol_A_exo1"/>
    <property type="match status" value="1"/>
</dbReference>
<reference evidence="3 4" key="1">
    <citation type="journal article" date="2018" name="Biotechnol. Biofuels">
        <title>Integrative visual omics of the white-rot fungus Polyporus brumalis exposes the biotechnological potential of its oxidative enzymes for delignifying raw plant biomass.</title>
        <authorList>
            <person name="Miyauchi S."/>
            <person name="Rancon A."/>
            <person name="Drula E."/>
            <person name="Hage H."/>
            <person name="Chaduli D."/>
            <person name="Favel A."/>
            <person name="Grisel S."/>
            <person name="Henrissat B."/>
            <person name="Herpoel-Gimbert I."/>
            <person name="Ruiz-Duenas F.J."/>
            <person name="Chevret D."/>
            <person name="Hainaut M."/>
            <person name="Lin J."/>
            <person name="Wang M."/>
            <person name="Pangilinan J."/>
            <person name="Lipzen A."/>
            <person name="Lesage-Meessen L."/>
            <person name="Navarro D."/>
            <person name="Riley R."/>
            <person name="Grigoriev I.V."/>
            <person name="Zhou S."/>
            <person name="Raouche S."/>
            <person name="Rosso M.N."/>
        </authorList>
    </citation>
    <scope>NUCLEOTIDE SEQUENCE [LARGE SCALE GENOMIC DNA]</scope>
    <source>
        <strain evidence="3 4">BRFM 1820</strain>
    </source>
</reference>
<proteinExistence type="predicted"/>
<dbReference type="STRING" id="139420.A0A371CZA1"/>
<feature type="region of interest" description="Disordered" evidence="1">
    <location>
        <begin position="299"/>
        <end position="334"/>
    </location>
</feature>
<evidence type="ECO:0000313" key="3">
    <source>
        <dbReference type="EMBL" id="RDX45595.1"/>
    </source>
</evidence>
<feature type="compositionally biased region" description="Low complexity" evidence="1">
    <location>
        <begin position="309"/>
        <end position="323"/>
    </location>
</feature>
<evidence type="ECO:0000313" key="4">
    <source>
        <dbReference type="Proteomes" id="UP000256964"/>
    </source>
</evidence>
<dbReference type="Proteomes" id="UP000256964">
    <property type="component" value="Unassembled WGS sequence"/>
</dbReference>
<evidence type="ECO:0000256" key="1">
    <source>
        <dbReference type="SAM" id="MobiDB-lite"/>
    </source>
</evidence>
<dbReference type="AlphaFoldDB" id="A0A371CZA1"/>
<keyword evidence="4" id="KW-1185">Reference proteome</keyword>
<accession>A0A371CZA1</accession>
<organism evidence="3 4">
    <name type="scientific">Lentinus brumalis</name>
    <dbReference type="NCBI Taxonomy" id="2498619"/>
    <lineage>
        <taxon>Eukaryota</taxon>
        <taxon>Fungi</taxon>
        <taxon>Dikarya</taxon>
        <taxon>Basidiomycota</taxon>
        <taxon>Agaricomycotina</taxon>
        <taxon>Agaricomycetes</taxon>
        <taxon>Polyporales</taxon>
        <taxon>Polyporaceae</taxon>
        <taxon>Lentinus</taxon>
    </lineage>
</organism>
<dbReference type="InterPro" id="IPR036397">
    <property type="entry name" value="RNaseH_sf"/>
</dbReference>
<gene>
    <name evidence="3" type="ORF">OH76DRAFT_1407988</name>
</gene>
<dbReference type="InterPro" id="IPR002562">
    <property type="entry name" value="3'-5'_exonuclease_dom"/>
</dbReference>
<dbReference type="SUPFAM" id="SSF53098">
    <property type="entry name" value="Ribonuclease H-like"/>
    <property type="match status" value="1"/>
</dbReference>
<sequence length="370" mass="40712">MTVQISPYTLCDTHEAASLAAEELSASSTLVVDCEGRDIGMPGGALSIIAIGDATASKIFLFDVLALTDPTDPLLAPLLSLLRRPDITKLMWDGRADFTEIAEAYGVRMEGVLDLQLVEVAQRWRRKRKGCRRQQHTADYFKSLKDELTEDPAALEGIHRLYGLEHCAGMYGLIKKGGGKNHEVVAMHEQDRTEVWMQRPLPEALLDYSAHDIHIIAQLFARFEKKGHYLDDQEALKATSARYMDACPTRELRAKHAQLDLSKFAPLDVLTPSPDGMPTFECARCERVLSLRCFSTAARPPSDSEESKAAGPASDPAAPAGVGTPEEVTAEEGQSTMTWRLTLCRLCSLLARRHSEAALGEWVATSTTMD</sequence>
<feature type="domain" description="3'-5' exonuclease" evidence="2">
    <location>
        <begin position="11"/>
        <end position="226"/>
    </location>
</feature>
<dbReference type="InterPro" id="IPR012337">
    <property type="entry name" value="RNaseH-like_sf"/>
</dbReference>
<evidence type="ECO:0000259" key="2">
    <source>
        <dbReference type="Pfam" id="PF01612"/>
    </source>
</evidence>
<dbReference type="PANTHER" id="PTHR43040:SF1">
    <property type="entry name" value="RIBONUCLEASE D"/>
    <property type="match status" value="1"/>
</dbReference>
<name>A0A371CZA1_9APHY</name>
<dbReference type="GO" id="GO:0003676">
    <property type="term" value="F:nucleic acid binding"/>
    <property type="evidence" value="ECO:0007669"/>
    <property type="project" value="InterPro"/>
</dbReference>
<dbReference type="EMBL" id="KZ857436">
    <property type="protein sequence ID" value="RDX45595.1"/>
    <property type="molecule type" value="Genomic_DNA"/>
</dbReference>
<dbReference type="Gene3D" id="3.30.420.10">
    <property type="entry name" value="Ribonuclease H-like superfamily/Ribonuclease H"/>
    <property type="match status" value="1"/>
</dbReference>
<dbReference type="PANTHER" id="PTHR43040">
    <property type="entry name" value="RIBONUCLEASE D"/>
    <property type="match status" value="1"/>
</dbReference>